<dbReference type="InterPro" id="IPR052032">
    <property type="entry name" value="ATP-dep_AA_Ligase"/>
</dbReference>
<gene>
    <name evidence="6" type="ORF">SR882_04365</name>
</gene>
<accession>A0ABZ0YYA4</accession>
<dbReference type="SMART" id="SM01209">
    <property type="entry name" value="GARS_A"/>
    <property type="match status" value="1"/>
</dbReference>
<organism evidence="6 7">
    <name type="scientific">Guyparkeria halophila</name>
    <dbReference type="NCBI Taxonomy" id="47960"/>
    <lineage>
        <taxon>Bacteria</taxon>
        <taxon>Pseudomonadati</taxon>
        <taxon>Pseudomonadota</taxon>
        <taxon>Gammaproteobacteria</taxon>
        <taxon>Chromatiales</taxon>
        <taxon>Thioalkalibacteraceae</taxon>
        <taxon>Guyparkeria</taxon>
    </lineage>
</organism>
<dbReference type="RefSeq" id="WP_322522124.1">
    <property type="nucleotide sequence ID" value="NZ_CP140153.1"/>
</dbReference>
<reference evidence="6 7" key="1">
    <citation type="submission" date="2023-11" db="EMBL/GenBank/DDBJ databases">
        <title>MicrobeMod: A computational toolkit for identifying prokaryotic methylation and restriction-modification with nanopore sequencing.</title>
        <authorList>
            <person name="Crits-Christoph A."/>
            <person name="Kang S.C."/>
            <person name="Lee H."/>
            <person name="Ostrov N."/>
        </authorList>
    </citation>
    <scope>NUCLEOTIDE SEQUENCE [LARGE SCALE GENOMIC DNA]</scope>
    <source>
        <strain evidence="6 7">ATCC 49870</strain>
    </source>
</reference>
<dbReference type="InterPro" id="IPR011761">
    <property type="entry name" value="ATP-grasp"/>
</dbReference>
<evidence type="ECO:0000256" key="3">
    <source>
        <dbReference type="ARBA" id="ARBA00022840"/>
    </source>
</evidence>
<dbReference type="Gene3D" id="3.30.1490.20">
    <property type="entry name" value="ATP-grasp fold, A domain"/>
    <property type="match status" value="1"/>
</dbReference>
<dbReference type="EMBL" id="CP140153">
    <property type="protein sequence ID" value="WQH17144.1"/>
    <property type="molecule type" value="Genomic_DNA"/>
</dbReference>
<evidence type="ECO:0000259" key="5">
    <source>
        <dbReference type="PROSITE" id="PS50975"/>
    </source>
</evidence>
<feature type="domain" description="ATP-grasp" evidence="5">
    <location>
        <begin position="60"/>
        <end position="253"/>
    </location>
</feature>
<dbReference type="SUPFAM" id="SSF56059">
    <property type="entry name" value="Glutathione synthetase ATP-binding domain-like"/>
    <property type="match status" value="1"/>
</dbReference>
<evidence type="ECO:0000256" key="4">
    <source>
        <dbReference type="PROSITE-ProRule" id="PRU00409"/>
    </source>
</evidence>
<dbReference type="Pfam" id="PF02786">
    <property type="entry name" value="CPSase_L_D2"/>
    <property type="match status" value="1"/>
</dbReference>
<name>A0ABZ0YYA4_9GAMM</name>
<keyword evidence="2 4" id="KW-0547">Nucleotide-binding</keyword>
<dbReference type="InterPro" id="IPR013815">
    <property type="entry name" value="ATP_grasp_subdomain_1"/>
</dbReference>
<dbReference type="Gene3D" id="3.30.470.20">
    <property type="entry name" value="ATP-grasp fold, B domain"/>
    <property type="match status" value="1"/>
</dbReference>
<dbReference type="PANTHER" id="PTHR43585">
    <property type="entry name" value="FUMIPYRROLE BIOSYNTHESIS PROTEIN C"/>
    <property type="match status" value="1"/>
</dbReference>
<dbReference type="Proteomes" id="UP001327459">
    <property type="component" value="Chromosome"/>
</dbReference>
<dbReference type="PANTHER" id="PTHR43585:SF2">
    <property type="entry name" value="ATP-GRASP ENZYME FSQD"/>
    <property type="match status" value="1"/>
</dbReference>
<dbReference type="PROSITE" id="PS50975">
    <property type="entry name" value="ATP_GRASP"/>
    <property type="match status" value="1"/>
</dbReference>
<keyword evidence="3 4" id="KW-0067">ATP-binding</keyword>
<protein>
    <submittedName>
        <fullName evidence="6">ATP-grasp domain-containing protein</fullName>
    </submittedName>
</protein>
<sequence>MSTTDAAGNIALARREKIDGVMTLSSETAVPTVAAVAASLSLPGFSQRTAELATDKLAMKDAFVRHGAPTSPHRAVTGFDDARAFTTENGFPVVLKPAVNSGQRGTSRVDDEASLDAAVADALAHAPDGRALIETFVPGPEINVTAVVENGQATVLSISERVTAAPPHFGIAIAHAAPPHLERTQLAALHEAVQRAAEAIELRDGIIYPQFIVGLAGPSLLEIAARIPGGFMREVALGLSGIDLVDVAIAQALGETAPLSAVPRSSAKAALVVRFLTELDAHRLNQRPDDERLAAARRLSGIGAVHWHLDHEAPIPSLTHSGARFAAVIATATSRAEAETQAENAIDYLLGD</sequence>
<dbReference type="Gene3D" id="3.40.50.20">
    <property type="match status" value="1"/>
</dbReference>
<keyword evidence="7" id="KW-1185">Reference proteome</keyword>
<evidence type="ECO:0000313" key="7">
    <source>
        <dbReference type="Proteomes" id="UP001327459"/>
    </source>
</evidence>
<proteinExistence type="predicted"/>
<evidence type="ECO:0000256" key="1">
    <source>
        <dbReference type="ARBA" id="ARBA00022598"/>
    </source>
</evidence>
<evidence type="ECO:0000256" key="2">
    <source>
        <dbReference type="ARBA" id="ARBA00022741"/>
    </source>
</evidence>
<keyword evidence="1" id="KW-0436">Ligase</keyword>
<evidence type="ECO:0000313" key="6">
    <source>
        <dbReference type="EMBL" id="WQH17144.1"/>
    </source>
</evidence>
<dbReference type="InterPro" id="IPR005479">
    <property type="entry name" value="CPAse_ATP-bd"/>
</dbReference>